<gene>
    <name evidence="1" type="ORF">TPAB3V08_LOCUS1152</name>
</gene>
<dbReference type="PANTHER" id="PTHR21663">
    <property type="entry name" value="HYPOTHETICAL HEAT DOMAIN-CONTAINING"/>
    <property type="match status" value="1"/>
</dbReference>
<accession>A0ABN7NDZ5</accession>
<sequence length="435" mass="47985">HLLRMLVAEFTLTENPANTTTSQLRAMCHADDSVILGSWLQETDHRTIEDQVCDNMTVEKCFCSPTALQALELWNTTPAVCFVQWHRPTALQKNLEAPGMYSKISSQELWPLDRRGNLKNNYNKNVFFVPMFQGEMIPGPLPLGVAVIDMSVVLFGQIFPRVANKHRLQMLDHFAECIRHAKSSRQEAVQMNVFTAVLSGLKGLTEAKATFGQEDVKKSAVALIIGALTSSNPILRCAAGESLGRMAQVVGDSRFTAELAQTSFDRLKSARDVASRTGHSLALGCLHRYVGSMGSSQHLNTSVSILLALAQDSTSPVVQVTTDHYYTFHIKGVFSQKITQVWSLHALALIADSGGPMFRGYVEPTLSLALKQLLNVPESYVDVHQCIGKVLSALITTVGPELQGYTSPLLQQKRVNHSTKIAFYFLLLKKETDVP</sequence>
<dbReference type="PANTHER" id="PTHR21663:SF0">
    <property type="entry name" value="HEAT REPEAT-CONTAINING PROTEIN 5B"/>
    <property type="match status" value="1"/>
</dbReference>
<proteinExistence type="predicted"/>
<keyword evidence="2" id="KW-1185">Reference proteome</keyword>
<dbReference type="Gene3D" id="1.25.10.10">
    <property type="entry name" value="Leucine-rich Repeat Variant"/>
    <property type="match status" value="1"/>
</dbReference>
<comment type="caution">
    <text evidence="1">The sequence shown here is derived from an EMBL/GenBank/DDBJ whole genome shotgun (WGS) entry which is preliminary data.</text>
</comment>
<reference evidence="1" key="1">
    <citation type="submission" date="2021-03" db="EMBL/GenBank/DDBJ databases">
        <authorList>
            <person name="Tran Van P."/>
        </authorList>
    </citation>
    <scope>NUCLEOTIDE SEQUENCE</scope>
</reference>
<dbReference type="EMBL" id="CAJPIN010000989">
    <property type="protein sequence ID" value="CAG2054117.1"/>
    <property type="molecule type" value="Genomic_DNA"/>
</dbReference>
<organism evidence="1 2">
    <name type="scientific">Timema podura</name>
    <name type="common">Walking stick</name>
    <dbReference type="NCBI Taxonomy" id="61482"/>
    <lineage>
        <taxon>Eukaryota</taxon>
        <taxon>Metazoa</taxon>
        <taxon>Ecdysozoa</taxon>
        <taxon>Arthropoda</taxon>
        <taxon>Hexapoda</taxon>
        <taxon>Insecta</taxon>
        <taxon>Pterygota</taxon>
        <taxon>Neoptera</taxon>
        <taxon>Polyneoptera</taxon>
        <taxon>Phasmatodea</taxon>
        <taxon>Timematodea</taxon>
        <taxon>Timematoidea</taxon>
        <taxon>Timematidae</taxon>
        <taxon>Timema</taxon>
    </lineage>
</organism>
<evidence type="ECO:0000313" key="2">
    <source>
        <dbReference type="Proteomes" id="UP001153148"/>
    </source>
</evidence>
<dbReference type="SUPFAM" id="SSF48371">
    <property type="entry name" value="ARM repeat"/>
    <property type="match status" value="1"/>
</dbReference>
<dbReference type="InterPro" id="IPR016024">
    <property type="entry name" value="ARM-type_fold"/>
</dbReference>
<feature type="non-terminal residue" evidence="1">
    <location>
        <position position="1"/>
    </location>
</feature>
<dbReference type="Proteomes" id="UP001153148">
    <property type="component" value="Unassembled WGS sequence"/>
</dbReference>
<evidence type="ECO:0000313" key="1">
    <source>
        <dbReference type="EMBL" id="CAG2054117.1"/>
    </source>
</evidence>
<dbReference type="InterPro" id="IPR040108">
    <property type="entry name" value="Laa1/Sip1/HEATR5"/>
</dbReference>
<protein>
    <submittedName>
        <fullName evidence="1">Uncharacterized protein</fullName>
    </submittedName>
</protein>
<dbReference type="InterPro" id="IPR011989">
    <property type="entry name" value="ARM-like"/>
</dbReference>
<name>A0ABN7NDZ5_TIMPD</name>